<protein>
    <submittedName>
        <fullName evidence="2">Uncharacterized protein</fullName>
    </submittedName>
</protein>
<dbReference type="KEGG" id="ave:Arcve_0914"/>
<proteinExistence type="predicted"/>
<name>F2KSF6_ARCVS</name>
<feature type="transmembrane region" description="Helical" evidence="1">
    <location>
        <begin position="6"/>
        <end position="28"/>
    </location>
</feature>
<dbReference type="EMBL" id="CP002588">
    <property type="protein sequence ID" value="AEA46925.1"/>
    <property type="molecule type" value="Genomic_DNA"/>
</dbReference>
<dbReference type="HOGENOM" id="CLU_1393520_0_0_2"/>
<keyword evidence="1" id="KW-1133">Transmembrane helix</keyword>
<accession>F2KSF6</accession>
<organism evidence="2 3">
    <name type="scientific">Archaeoglobus veneficus (strain DSM 11195 / SNP6)</name>
    <dbReference type="NCBI Taxonomy" id="693661"/>
    <lineage>
        <taxon>Archaea</taxon>
        <taxon>Methanobacteriati</taxon>
        <taxon>Methanobacteriota</taxon>
        <taxon>Archaeoglobi</taxon>
        <taxon>Archaeoglobales</taxon>
        <taxon>Archaeoglobaceae</taxon>
        <taxon>Archaeoglobus</taxon>
    </lineage>
</organism>
<feature type="transmembrane region" description="Helical" evidence="1">
    <location>
        <begin position="142"/>
        <end position="161"/>
    </location>
</feature>
<dbReference type="Proteomes" id="UP000008136">
    <property type="component" value="Chromosome"/>
</dbReference>
<evidence type="ECO:0000313" key="3">
    <source>
        <dbReference type="Proteomes" id="UP000008136"/>
    </source>
</evidence>
<dbReference type="STRING" id="693661.Arcve_0914"/>
<gene>
    <name evidence="2" type="ordered locus">Arcve_0914</name>
</gene>
<reference evidence="2 3" key="1">
    <citation type="submission" date="2011-03" db="EMBL/GenBank/DDBJ databases">
        <title>The complete genome of Archaeoglobus veneficus SNP6.</title>
        <authorList>
            <consortium name="US DOE Joint Genome Institute (JGI-PGF)"/>
            <person name="Lucas S."/>
            <person name="Copeland A."/>
            <person name="Lapidus A."/>
            <person name="Bruce D."/>
            <person name="Goodwin L."/>
            <person name="Pitluck S."/>
            <person name="Kyrpides N."/>
            <person name="Mavromatis K."/>
            <person name="Pagani I."/>
            <person name="Ivanova N."/>
            <person name="Mikhailova N."/>
            <person name="Lu M."/>
            <person name="Detter J.C."/>
            <person name="Tapia R."/>
            <person name="Han C."/>
            <person name="Land M."/>
            <person name="Hauser L."/>
            <person name="Markowitz V."/>
            <person name="Cheng J.-F."/>
            <person name="Hugenholtz P."/>
            <person name="Woyke T."/>
            <person name="Wu D."/>
            <person name="Spring S."/>
            <person name="Brambilla E."/>
            <person name="Klenk H.-P."/>
            <person name="Eisen J.A."/>
        </authorList>
    </citation>
    <scope>NUCLEOTIDE SEQUENCE [LARGE SCALE GENOMIC DNA]</scope>
    <source>
        <strain>SNP6</strain>
    </source>
</reference>
<feature type="transmembrane region" description="Helical" evidence="1">
    <location>
        <begin position="90"/>
        <end position="111"/>
    </location>
</feature>
<feature type="transmembrane region" description="Helical" evidence="1">
    <location>
        <begin position="173"/>
        <end position="193"/>
    </location>
</feature>
<feature type="transmembrane region" description="Helical" evidence="1">
    <location>
        <begin position="66"/>
        <end position="83"/>
    </location>
</feature>
<keyword evidence="3" id="KW-1185">Reference proteome</keyword>
<evidence type="ECO:0000313" key="2">
    <source>
        <dbReference type="EMBL" id="AEA46925.1"/>
    </source>
</evidence>
<evidence type="ECO:0000256" key="1">
    <source>
        <dbReference type="SAM" id="Phobius"/>
    </source>
</evidence>
<sequence length="195" mass="21382">MIEILAIRIFVAFFVTCSIYSALSYTILIEGLKSRVYIPIAKAGFAVLTAGMVLFVLDSFVDIPDVYVVLSPAGAVITAFSFRTKITRELIAQISAIVLISVVGSVLGVQYAFPCAIYSASIVYIFSLVRARMLIRDAAIYTYLYAGSYLMTVYPLLFIVSSKVSGFSYFESLVHLTAAVLLFYSSTVLKAHVGW</sequence>
<keyword evidence="1" id="KW-0472">Membrane</keyword>
<feature type="transmembrane region" description="Helical" evidence="1">
    <location>
        <begin position="40"/>
        <end position="60"/>
    </location>
</feature>
<dbReference type="AlphaFoldDB" id="F2KSF6"/>
<keyword evidence="1" id="KW-0812">Transmembrane</keyword>